<dbReference type="NCBIfam" id="TIGR00254">
    <property type="entry name" value="GGDEF"/>
    <property type="match status" value="1"/>
</dbReference>
<feature type="domain" description="GGDEF" evidence="4">
    <location>
        <begin position="130"/>
        <end position="265"/>
    </location>
</feature>
<name>A0A2D3WGV9_9BACT</name>
<evidence type="ECO:0000256" key="1">
    <source>
        <dbReference type="ARBA" id="ARBA00012528"/>
    </source>
</evidence>
<dbReference type="AlphaFoldDB" id="A0A2D3WGV9"/>
<protein>
    <recommendedName>
        <fullName evidence="1">diguanylate cyclase</fullName>
        <ecNumber evidence="1">2.7.7.65</ecNumber>
    </recommendedName>
</protein>
<feature type="transmembrane region" description="Helical" evidence="3">
    <location>
        <begin position="68"/>
        <end position="89"/>
    </location>
</feature>
<dbReference type="SMART" id="SM00267">
    <property type="entry name" value="GGDEF"/>
    <property type="match status" value="1"/>
</dbReference>
<feature type="transmembrane region" description="Helical" evidence="3">
    <location>
        <begin position="12"/>
        <end position="33"/>
    </location>
</feature>
<dbReference type="InterPro" id="IPR029787">
    <property type="entry name" value="Nucleotide_cyclase"/>
</dbReference>
<dbReference type="CDD" id="cd01949">
    <property type="entry name" value="GGDEF"/>
    <property type="match status" value="1"/>
</dbReference>
<reference evidence="5 6" key="1">
    <citation type="journal article" date="2017" name="Front. Microbiol.">
        <title>Comparative Genomic Analysis of the Class Epsilonproteobacteria and Proposed Reclassification to Epsilonbacteraeota (phyl. nov.).</title>
        <authorList>
            <person name="Waite D.W."/>
            <person name="Vanwonterghem I."/>
            <person name="Rinke C."/>
            <person name="Parks D.H."/>
            <person name="Zhang Y."/>
            <person name="Takai K."/>
            <person name="Sievert S.M."/>
            <person name="Simon J."/>
            <person name="Campbell B.J."/>
            <person name="Hanson T.E."/>
            <person name="Woyke T."/>
            <person name="Klotz M.G."/>
            <person name="Hugenholtz P."/>
        </authorList>
    </citation>
    <scope>NUCLEOTIDE SEQUENCE [LARGE SCALE GENOMIC DNA]</scope>
    <source>
        <strain evidence="5">UBA11420</strain>
    </source>
</reference>
<evidence type="ECO:0000313" key="6">
    <source>
        <dbReference type="Proteomes" id="UP000231638"/>
    </source>
</evidence>
<evidence type="ECO:0000259" key="4">
    <source>
        <dbReference type="PROSITE" id="PS50887"/>
    </source>
</evidence>
<sequence length="265" mass="30213">MKHLPKTMLKRPLLLGAMTFIINLFMSTVPVLLLHQQHVEHYLALSFVNETYISDWQSMQQTIVYHTLIYAFVFTVIISSLVTLLAYFLNKSYVEVENLSHFDGLTGLYNRLMFVTVVHQEIQKIKRSAQALFLIILDIDDFKPINDTYGHLIGDEAIKTTAHTLKRLLRSCDTIGRFGGDEFVLCIVDNDKNAASTVVNRILEEFNHKTIPVSRNNEAQELQINLSIGYTAYKDEDTFNTMLQRADQALYISKAAGKNTATFLA</sequence>
<dbReference type="InterPro" id="IPR043128">
    <property type="entry name" value="Rev_trsase/Diguanyl_cyclase"/>
</dbReference>
<dbReference type="GO" id="GO:0052621">
    <property type="term" value="F:diguanylate cyclase activity"/>
    <property type="evidence" value="ECO:0007669"/>
    <property type="project" value="UniProtKB-EC"/>
</dbReference>
<dbReference type="EC" id="2.7.7.65" evidence="1"/>
<comment type="catalytic activity">
    <reaction evidence="2">
        <text>2 GTP = 3',3'-c-di-GMP + 2 diphosphate</text>
        <dbReference type="Rhea" id="RHEA:24898"/>
        <dbReference type="ChEBI" id="CHEBI:33019"/>
        <dbReference type="ChEBI" id="CHEBI:37565"/>
        <dbReference type="ChEBI" id="CHEBI:58805"/>
        <dbReference type="EC" id="2.7.7.65"/>
    </reaction>
</comment>
<dbReference type="PANTHER" id="PTHR45138:SF9">
    <property type="entry name" value="DIGUANYLATE CYCLASE DGCM-RELATED"/>
    <property type="match status" value="1"/>
</dbReference>
<dbReference type="Gene3D" id="3.30.70.270">
    <property type="match status" value="1"/>
</dbReference>
<evidence type="ECO:0000256" key="2">
    <source>
        <dbReference type="ARBA" id="ARBA00034247"/>
    </source>
</evidence>
<dbReference type="FunFam" id="3.30.70.270:FF:000001">
    <property type="entry name" value="Diguanylate cyclase domain protein"/>
    <property type="match status" value="1"/>
</dbReference>
<proteinExistence type="predicted"/>
<dbReference type="Pfam" id="PF00990">
    <property type="entry name" value="GGDEF"/>
    <property type="match status" value="1"/>
</dbReference>
<comment type="caution">
    <text evidence="5">The sequence shown here is derived from an EMBL/GenBank/DDBJ whole genome shotgun (WGS) entry which is preliminary data.</text>
</comment>
<dbReference type="InterPro" id="IPR050469">
    <property type="entry name" value="Diguanylate_Cyclase"/>
</dbReference>
<dbReference type="InterPro" id="IPR000160">
    <property type="entry name" value="GGDEF_dom"/>
</dbReference>
<keyword evidence="3" id="KW-0812">Transmembrane</keyword>
<organism evidence="5 6">
    <name type="scientific">Sulfurospirillum cavolei</name>
    <dbReference type="NCBI Taxonomy" id="366522"/>
    <lineage>
        <taxon>Bacteria</taxon>
        <taxon>Pseudomonadati</taxon>
        <taxon>Campylobacterota</taxon>
        <taxon>Epsilonproteobacteria</taxon>
        <taxon>Campylobacterales</taxon>
        <taxon>Sulfurospirillaceae</taxon>
        <taxon>Sulfurospirillum</taxon>
    </lineage>
</organism>
<dbReference type="PANTHER" id="PTHR45138">
    <property type="entry name" value="REGULATORY COMPONENTS OF SENSORY TRANSDUCTION SYSTEM"/>
    <property type="match status" value="1"/>
</dbReference>
<accession>A0A2D3WGV9</accession>
<gene>
    <name evidence="5" type="ORF">CFH80_02315</name>
</gene>
<dbReference type="SUPFAM" id="SSF55073">
    <property type="entry name" value="Nucleotide cyclase"/>
    <property type="match status" value="1"/>
</dbReference>
<dbReference type="EMBL" id="DLUG01000064">
    <property type="protein sequence ID" value="DAB36934.1"/>
    <property type="molecule type" value="Genomic_DNA"/>
</dbReference>
<dbReference type="PROSITE" id="PS50887">
    <property type="entry name" value="GGDEF"/>
    <property type="match status" value="1"/>
</dbReference>
<evidence type="ECO:0000256" key="3">
    <source>
        <dbReference type="SAM" id="Phobius"/>
    </source>
</evidence>
<evidence type="ECO:0000313" key="5">
    <source>
        <dbReference type="EMBL" id="DAB36934.1"/>
    </source>
</evidence>
<dbReference type="Proteomes" id="UP000231638">
    <property type="component" value="Unassembled WGS sequence"/>
</dbReference>
<keyword evidence="3" id="KW-1133">Transmembrane helix</keyword>
<dbReference type="STRING" id="366522.GCA_001548055_01141"/>
<keyword evidence="3" id="KW-0472">Membrane</keyword>